<dbReference type="Pfam" id="PF03883">
    <property type="entry name" value="H2O2_YaaD"/>
    <property type="match status" value="1"/>
</dbReference>
<dbReference type="InterPro" id="IPR005583">
    <property type="entry name" value="YaaA"/>
</dbReference>
<gene>
    <name evidence="2" type="primary">yaaA</name>
    <name evidence="2" type="ORF">J3A84_01950</name>
</gene>
<reference evidence="2" key="1">
    <citation type="submission" date="2021-03" db="EMBL/GenBank/DDBJ databases">
        <title>Proteiniclasticum marinus sp. nov., isolated from tidal flat sediment.</title>
        <authorList>
            <person name="Namirimu T."/>
            <person name="Yang J.-A."/>
            <person name="Yang S.-H."/>
            <person name="Kim Y.-J."/>
            <person name="Kwon K.K."/>
        </authorList>
    </citation>
    <scope>NUCLEOTIDE SEQUENCE</scope>
    <source>
        <strain evidence="2">SCR006</strain>
    </source>
</reference>
<name>A0A939H437_9CLOT</name>
<dbReference type="EMBL" id="JAFNJU010000001">
    <property type="protein sequence ID" value="MBO1263807.1"/>
    <property type="molecule type" value="Genomic_DNA"/>
</dbReference>
<dbReference type="AlphaFoldDB" id="A0A939H437"/>
<comment type="caution">
    <text evidence="2">The sequence shown here is derived from an EMBL/GenBank/DDBJ whole genome shotgun (WGS) entry which is preliminary data.</text>
</comment>
<dbReference type="PANTHER" id="PTHR30283">
    <property type="entry name" value="PEROXIDE STRESS RESPONSE PROTEIN YAAA"/>
    <property type="match status" value="1"/>
</dbReference>
<organism evidence="2 3">
    <name type="scientific">Proteiniclasticum aestuarii</name>
    <dbReference type="NCBI Taxonomy" id="2817862"/>
    <lineage>
        <taxon>Bacteria</taxon>
        <taxon>Bacillati</taxon>
        <taxon>Bacillota</taxon>
        <taxon>Clostridia</taxon>
        <taxon>Eubacteriales</taxon>
        <taxon>Clostridiaceae</taxon>
        <taxon>Proteiniclasticum</taxon>
    </lineage>
</organism>
<dbReference type="HAMAP" id="MF_00652">
    <property type="entry name" value="UPF0246"/>
    <property type="match status" value="1"/>
</dbReference>
<dbReference type="GO" id="GO:0005829">
    <property type="term" value="C:cytosol"/>
    <property type="evidence" value="ECO:0007669"/>
    <property type="project" value="TreeGrafter"/>
</dbReference>
<evidence type="ECO:0000313" key="2">
    <source>
        <dbReference type="EMBL" id="MBO1263807.1"/>
    </source>
</evidence>
<sequence>MIAVVSPSKTMKEEKVDIETTRPRFIRDTNVLAKDMKKYDVAGLEELMDISTDLATLNYDRFQGFEKAEKYPAAYLFRGDVFRGIDIDTLKENEIDYLNSHLRILSGLYGALKPLDEIKPYRLEMGTKHENERGKDLYAFWGDKVRKYLEKEAEDNILINLASNEYSKVFLPREINLTVYDIEFREKKKDKYPIIAYYAKIARGEMARYMAVNNVEKVEELKGFNYSGYAFNETLSEGNTLVFTREQK</sequence>
<evidence type="ECO:0000313" key="3">
    <source>
        <dbReference type="Proteomes" id="UP000664218"/>
    </source>
</evidence>
<evidence type="ECO:0000256" key="1">
    <source>
        <dbReference type="HAMAP-Rule" id="MF_00652"/>
    </source>
</evidence>
<keyword evidence="3" id="KW-1185">Reference proteome</keyword>
<dbReference type="RefSeq" id="WP_207598311.1">
    <property type="nucleotide sequence ID" value="NZ_JAFNJU010000001.1"/>
</dbReference>
<protein>
    <recommendedName>
        <fullName evidence="1">UPF0246 protein J3A84_01950</fullName>
    </recommendedName>
</protein>
<dbReference type="Proteomes" id="UP000664218">
    <property type="component" value="Unassembled WGS sequence"/>
</dbReference>
<dbReference type="PANTHER" id="PTHR30283:SF4">
    <property type="entry name" value="PEROXIDE STRESS RESISTANCE PROTEIN YAAA"/>
    <property type="match status" value="1"/>
</dbReference>
<proteinExistence type="inferred from homology"/>
<accession>A0A939H437</accession>
<comment type="similarity">
    <text evidence="1">Belongs to the UPF0246 family.</text>
</comment>
<dbReference type="GO" id="GO:0033194">
    <property type="term" value="P:response to hydroperoxide"/>
    <property type="evidence" value="ECO:0007669"/>
    <property type="project" value="TreeGrafter"/>
</dbReference>
<dbReference type="NCBIfam" id="NF002542">
    <property type="entry name" value="PRK02101.1-3"/>
    <property type="match status" value="1"/>
</dbReference>